<organism evidence="2 3">
    <name type="scientific">Ruegeria haliotis</name>
    <dbReference type="NCBI Taxonomy" id="2747601"/>
    <lineage>
        <taxon>Bacteria</taxon>
        <taxon>Pseudomonadati</taxon>
        <taxon>Pseudomonadota</taxon>
        <taxon>Alphaproteobacteria</taxon>
        <taxon>Rhodobacterales</taxon>
        <taxon>Roseobacteraceae</taxon>
        <taxon>Ruegeria</taxon>
    </lineage>
</organism>
<evidence type="ECO:0000313" key="3">
    <source>
        <dbReference type="Proteomes" id="UP000630805"/>
    </source>
</evidence>
<reference evidence="2 3" key="1">
    <citation type="submission" date="2020-06" db="EMBL/GenBank/DDBJ databases">
        <authorList>
            <person name="Cao W.R."/>
        </authorList>
    </citation>
    <scope>NUCLEOTIDE SEQUENCE [LARGE SCALE GENOMIC DNA]</scope>
    <source>
        <strain evidence="2 3">B1Z28</strain>
    </source>
</reference>
<proteinExistence type="predicted"/>
<dbReference type="RefSeq" id="WP_176865356.1">
    <property type="nucleotide sequence ID" value="NZ_JABXWT010000006.1"/>
</dbReference>
<dbReference type="InterPro" id="IPR013320">
    <property type="entry name" value="ConA-like_dom_sf"/>
</dbReference>
<dbReference type="InterPro" id="IPR046540">
    <property type="entry name" value="DMFA2_C"/>
</dbReference>
<dbReference type="Gene3D" id="2.60.120.200">
    <property type="match status" value="1"/>
</dbReference>
<evidence type="ECO:0000259" key="1">
    <source>
        <dbReference type="Pfam" id="PF20254"/>
    </source>
</evidence>
<protein>
    <recommendedName>
        <fullName evidence="1">N,N-dimethylformamidase beta subunit-like C-terminal domain-containing protein</fullName>
    </recommendedName>
</protein>
<accession>A0ABX2PTH9</accession>
<keyword evidence="3" id="KW-1185">Reference proteome</keyword>
<comment type="caution">
    <text evidence="2">The sequence shown here is derived from an EMBL/GenBank/DDBJ whole genome shotgun (WGS) entry which is preliminary data.</text>
</comment>
<sequence>MSMAASPAMLGAAATTVATKAAAQQAEPGLERTLIGYPSRLSCRPGDRVEFKVSAFNNDSFEADLVRIFNADNLSVYKDRFDLRPVEADFAGTYDGIAQPLNNGSYVEVLDASALDGLNSFTVGAYVLPTFLPGDFSEEIDPNAAYITSPSIGGTVAEQYMVSRYDAVSQTGWALLLEDDGRVSFLVADKGNMTKATTQGAVRQWDFAYVAGMYDAQAGLLRVILQDMPISAGDRFSARRQVGETAFSGPVPQTGLLRVAAADGGPGTGRHNVAAGAFTGRIADPRVISGALWGADIDRMRAEELPGDLAARAMLDLDFSQGIGMLATADLSQNRLEAEVINTPLRAVFGPFSDFKSQDWTKDATPFDAMHFHADDLHDAEWQTSFAYTIPSDLPSGCYAARLTQGDFVEYITFFVSPPKGKRTAKLALHIAEYNMLAYTNMLYAVLQPDAFSGIPANQDDLNFIINNREYVYGFYNTHLDGTSCNYASYLRPMLNLKPGWNAYNFTLDTHLIDFLDKEGIAVDILTDELLHQEGVSLLEGYDCVITGAHPEYVSHAEWDAVVEYQAQGGRMMYLGGNGWFWSVSPHPSAQGAIEYRKNTLWSERVMENGLRGGGFWESDRRLESVFGVNMSGMVFTGCTDFHKTADAENPRASWIFDGCTEGENFGAYGVDNNQPGACGYEFDKADFDLGTPRHALVIGSSNAIPGLIEETQMGTMALNLSHSPAPERETTTRADIVFFEGPNGGAVFSSSSISWCGSLHENDRQNDVASITGNVIRRFLDPTPFPALPDDSVKPVERLPSDWYQELINRDT</sequence>
<dbReference type="SUPFAM" id="SSF49899">
    <property type="entry name" value="Concanavalin A-like lectins/glucanases"/>
    <property type="match status" value="1"/>
</dbReference>
<dbReference type="Proteomes" id="UP000630805">
    <property type="component" value="Unassembled WGS sequence"/>
</dbReference>
<dbReference type="Pfam" id="PF20254">
    <property type="entry name" value="DMFA2_C"/>
    <property type="match status" value="1"/>
</dbReference>
<name>A0ABX2PTH9_9RHOB</name>
<gene>
    <name evidence="2" type="ORF">HW561_12860</name>
</gene>
<dbReference type="SUPFAM" id="SSF52317">
    <property type="entry name" value="Class I glutamine amidotransferase-like"/>
    <property type="match status" value="1"/>
</dbReference>
<dbReference type="InterPro" id="IPR029062">
    <property type="entry name" value="Class_I_gatase-like"/>
</dbReference>
<evidence type="ECO:0000313" key="2">
    <source>
        <dbReference type="EMBL" id="NVO56676.1"/>
    </source>
</evidence>
<dbReference type="EMBL" id="JABXWT010000006">
    <property type="protein sequence ID" value="NVO56676.1"/>
    <property type="molecule type" value="Genomic_DNA"/>
</dbReference>
<feature type="domain" description="N,N-dimethylformamidase beta subunit-like C-terminal" evidence="1">
    <location>
        <begin position="354"/>
        <end position="763"/>
    </location>
</feature>